<proteinExistence type="predicted"/>
<accession>A0A7C9TRQ3</accession>
<dbReference type="Proteomes" id="UP000479756">
    <property type="component" value="Unassembled WGS sequence"/>
</dbReference>
<dbReference type="Gene3D" id="2.120.10.10">
    <property type="match status" value="1"/>
</dbReference>
<dbReference type="AlphaFoldDB" id="A0A7C9TRQ3"/>
<dbReference type="EMBL" id="JAAGWZ010000003">
    <property type="protein sequence ID" value="NEM91859.1"/>
    <property type="molecule type" value="Genomic_DNA"/>
</dbReference>
<dbReference type="PROSITE" id="PS50231">
    <property type="entry name" value="RICIN_B_LECTIN"/>
    <property type="match status" value="1"/>
</dbReference>
<dbReference type="PANTHER" id="PTHR38792">
    <property type="entry name" value="BNR/ASP-BOX REPEAT DOMAIN PROTEIN (AFU_ORTHOLOGUE AFUA_7G06430)-RELATED"/>
    <property type="match status" value="1"/>
</dbReference>
<protein>
    <recommendedName>
        <fullName evidence="1">Ricin B lectin domain-containing protein</fullName>
    </recommendedName>
</protein>
<dbReference type="SMART" id="SM00458">
    <property type="entry name" value="RICIN"/>
    <property type="match status" value="1"/>
</dbReference>
<dbReference type="Pfam" id="PF14200">
    <property type="entry name" value="RicinB_lectin_2"/>
    <property type="match status" value="1"/>
</dbReference>
<evidence type="ECO:0000259" key="1">
    <source>
        <dbReference type="SMART" id="SM00458"/>
    </source>
</evidence>
<dbReference type="SUPFAM" id="SSF50370">
    <property type="entry name" value="Ricin B-like lectins"/>
    <property type="match status" value="2"/>
</dbReference>
<keyword evidence="3" id="KW-1185">Reference proteome</keyword>
<dbReference type="CDD" id="cd00161">
    <property type="entry name" value="beta-trefoil_Ricin-like"/>
    <property type="match status" value="2"/>
</dbReference>
<reference evidence="2 3" key="1">
    <citation type="journal article" date="2014" name="Int. J. Syst. Evol. Microbiol.">
        <title>Description of Galbitalea soli gen. nov., sp. nov., and Frondihabitans sucicola sp. nov.</title>
        <authorList>
            <person name="Kim S.J."/>
            <person name="Lim J.M."/>
            <person name="Ahn J.H."/>
            <person name="Weon H.Y."/>
            <person name="Hamada M."/>
            <person name="Suzuki K."/>
            <person name="Ahn T.Y."/>
            <person name="Kwon S.W."/>
        </authorList>
    </citation>
    <scope>NUCLEOTIDE SEQUENCE [LARGE SCALE GENOMIC DNA]</scope>
    <source>
        <strain evidence="2 3">NBRC 108727</strain>
    </source>
</reference>
<dbReference type="PANTHER" id="PTHR38792:SF3">
    <property type="entry name" value="BNR_ASP-BOX REPEAT DOMAIN PROTEIN (AFU_ORTHOLOGUE AFUA_7G06430)-RELATED"/>
    <property type="match status" value="1"/>
</dbReference>
<dbReference type="SUPFAM" id="SSF50939">
    <property type="entry name" value="Sialidases"/>
    <property type="match status" value="1"/>
</dbReference>
<organism evidence="2 3">
    <name type="scientific">Galbitalea soli</name>
    <dbReference type="NCBI Taxonomy" id="1268042"/>
    <lineage>
        <taxon>Bacteria</taxon>
        <taxon>Bacillati</taxon>
        <taxon>Actinomycetota</taxon>
        <taxon>Actinomycetes</taxon>
        <taxon>Micrococcales</taxon>
        <taxon>Microbacteriaceae</taxon>
        <taxon>Galbitalea</taxon>
    </lineage>
</organism>
<dbReference type="Gene3D" id="2.80.10.50">
    <property type="match status" value="4"/>
</dbReference>
<dbReference type="InterPro" id="IPR036278">
    <property type="entry name" value="Sialidase_sf"/>
</dbReference>
<dbReference type="CDD" id="cd23458">
    <property type="entry name" value="beta-trefoil_Ricin_AgaB34-like"/>
    <property type="match status" value="1"/>
</dbReference>
<dbReference type="Pfam" id="PF00652">
    <property type="entry name" value="Ricin_B_lectin"/>
    <property type="match status" value="1"/>
</dbReference>
<gene>
    <name evidence="2" type="ORF">G3T37_10875</name>
</gene>
<feature type="domain" description="Ricin B lectin" evidence="1">
    <location>
        <begin position="633"/>
        <end position="770"/>
    </location>
</feature>
<dbReference type="CDD" id="cd15482">
    <property type="entry name" value="Sialidase_non-viral"/>
    <property type="match status" value="1"/>
</dbReference>
<evidence type="ECO:0000313" key="2">
    <source>
        <dbReference type="EMBL" id="NEM91859.1"/>
    </source>
</evidence>
<evidence type="ECO:0000313" key="3">
    <source>
        <dbReference type="Proteomes" id="UP000479756"/>
    </source>
</evidence>
<sequence length="772" mass="79976">MWVPRRSRRRRQETTVSVKHTRRAIVLAASIALVGAALGAIPAVSAQAYAPTGGIMYQLGSDPCLKGRGNCAVYPKAVALPSGRLVAAFEKSTVVASSGGATGQTLPIYTSDDDGATWQARSQVAAPASLSSDPSVAKYTSNWTNPYLYVMPQTVGSLRAGTLVLASVVSGEDAYYMEHKAADPTWVPNNDGDRRDVAIALFSSTDEGVTWNFVNVIAAGGWQGGSAGAIGTNIAAANTAAEVDPVWEPYLLAYNGSLIAWYSDENDYTGVNTSTGVPTLDPANATAADSHGQILAHRTWNGVTTSSWSAPVADVTGLTQNNGGKSEIGGGRPGMANVVQTVDGKWMLSYEYWGGGTNTRYKLASSPLAFWSDGSASGTGLDTLPVTSGSHTLASGGSPVLIAAPDGRLFYNASGSGDVWVNQSGLSTGAWTEYQTSLGSGYSRNLTYIPNTGNVEILQGTWGGATGSSILRYADVDFGHSTGTYYRLVNRMTGQVIGTGNKSNDANLGNADVPDVVSEPAGSASNADTEYWHVTTKPGGAVQLLNKSGGRAAEVWTGTATAGQKVGQWVDNMAGGTWNLVASATSGYYTLQAASNTSLYLSGATAGAQLTLQTASGDGSQDWALVAQTVPTAGYEKLTNRNSGMCLDVNAASTADGANVQQWTCNGGTNQAWQVQAVGSTFVQLVNRNSGKCLDVSGSSLSNGGNVDQLGCTGLANQLWQVQSVGSGYVQLVNRNSGLCLDVNAFSTSNGGNVQQWACTGGSNQQWVRAAA</sequence>
<dbReference type="InterPro" id="IPR000772">
    <property type="entry name" value="Ricin_B_lectin"/>
</dbReference>
<comment type="caution">
    <text evidence="2">The sequence shown here is derived from an EMBL/GenBank/DDBJ whole genome shotgun (WGS) entry which is preliminary data.</text>
</comment>
<dbReference type="InterPro" id="IPR035992">
    <property type="entry name" value="Ricin_B-like_lectins"/>
</dbReference>
<name>A0A7C9TRQ3_9MICO</name>